<dbReference type="GO" id="GO:0051258">
    <property type="term" value="P:protein polymerization"/>
    <property type="evidence" value="ECO:0007669"/>
    <property type="project" value="UniProtKB-UniRule"/>
</dbReference>
<dbReference type="InterPro" id="IPR020805">
    <property type="entry name" value="Cell_div_FtsZ_CS"/>
</dbReference>
<dbReference type="AlphaFoldDB" id="A0AAI9NYM2"/>
<name>A0AAI9NYM2_9FIRM</name>
<dbReference type="SUPFAM" id="SSF52490">
    <property type="entry name" value="Tubulin nucleotide-binding domain-like"/>
    <property type="match status" value="1"/>
</dbReference>
<dbReference type="EMBL" id="BLYL01000005">
    <property type="protein sequence ID" value="GFO94175.1"/>
    <property type="molecule type" value="Genomic_DNA"/>
</dbReference>
<feature type="compositionally biased region" description="Low complexity" evidence="8">
    <location>
        <begin position="335"/>
        <end position="348"/>
    </location>
</feature>
<dbReference type="GO" id="GO:0032153">
    <property type="term" value="C:cell division site"/>
    <property type="evidence" value="ECO:0007669"/>
    <property type="project" value="UniProtKB-UniRule"/>
</dbReference>
<dbReference type="HAMAP" id="MF_00909">
    <property type="entry name" value="FtsZ"/>
    <property type="match status" value="1"/>
</dbReference>
<dbReference type="InterPro" id="IPR003008">
    <property type="entry name" value="Tubulin_FtsZ_GTPase"/>
</dbReference>
<dbReference type="GO" id="GO:0003924">
    <property type="term" value="F:GTPase activity"/>
    <property type="evidence" value="ECO:0007669"/>
    <property type="project" value="UniProtKB-UniRule"/>
</dbReference>
<dbReference type="PROSITE" id="PS01135">
    <property type="entry name" value="FTSZ_2"/>
    <property type="match status" value="1"/>
</dbReference>
<evidence type="ECO:0000256" key="2">
    <source>
        <dbReference type="ARBA" id="ARBA00022741"/>
    </source>
</evidence>
<evidence type="ECO:0000256" key="3">
    <source>
        <dbReference type="ARBA" id="ARBA00023134"/>
    </source>
</evidence>
<feature type="compositionally biased region" description="Basic and acidic residues" evidence="8">
    <location>
        <begin position="415"/>
        <end position="429"/>
    </location>
</feature>
<evidence type="ECO:0000313" key="12">
    <source>
        <dbReference type="Proteomes" id="UP000660047"/>
    </source>
</evidence>
<dbReference type="NCBIfam" id="TIGR00065">
    <property type="entry name" value="ftsZ"/>
    <property type="match status" value="1"/>
</dbReference>
<dbReference type="InterPro" id="IPR024757">
    <property type="entry name" value="FtsZ_C"/>
</dbReference>
<feature type="binding site" evidence="5">
    <location>
        <begin position="22"/>
        <end position="26"/>
    </location>
    <ligand>
        <name>GTP</name>
        <dbReference type="ChEBI" id="CHEBI:37565"/>
    </ligand>
</feature>
<dbReference type="GO" id="GO:0005525">
    <property type="term" value="F:GTP binding"/>
    <property type="evidence" value="ECO:0007669"/>
    <property type="project" value="UniProtKB-UniRule"/>
</dbReference>
<evidence type="ECO:0000256" key="1">
    <source>
        <dbReference type="ARBA" id="ARBA00009690"/>
    </source>
</evidence>
<reference evidence="11" key="1">
    <citation type="submission" date="2020-06" db="EMBL/GenBank/DDBJ databases">
        <title>Characterization of fructooligosaccharide metabolism and fructooligosaccharide-degrading enzymes in human commensal butyrate producers.</title>
        <authorList>
            <person name="Tanno H."/>
            <person name="Fujii T."/>
            <person name="Hirano K."/>
            <person name="Maeno S."/>
            <person name="Tonozuka T."/>
            <person name="Sakamoto M."/>
            <person name="Ohkuma M."/>
            <person name="Tochio T."/>
            <person name="Endo A."/>
        </authorList>
    </citation>
    <scope>NUCLEOTIDE SEQUENCE</scope>
    <source>
        <strain evidence="11">JCM 31265</strain>
    </source>
</reference>
<dbReference type="Proteomes" id="UP000660047">
    <property type="component" value="Unassembled WGS sequence"/>
</dbReference>
<feature type="binding site" evidence="5">
    <location>
        <position position="140"/>
    </location>
    <ligand>
        <name>GTP</name>
        <dbReference type="ChEBI" id="CHEBI:37565"/>
    </ligand>
</feature>
<comment type="caution">
    <text evidence="11">The sequence shown here is derived from an EMBL/GenBank/DDBJ whole genome shotgun (WGS) entry which is preliminary data.</text>
</comment>
<dbReference type="CDD" id="cd02201">
    <property type="entry name" value="FtsZ_type1"/>
    <property type="match status" value="1"/>
</dbReference>
<evidence type="ECO:0000259" key="10">
    <source>
        <dbReference type="SMART" id="SM00865"/>
    </source>
</evidence>
<dbReference type="InterPro" id="IPR000158">
    <property type="entry name" value="Cell_div_FtsZ"/>
</dbReference>
<keyword evidence="5 7" id="KW-0132">Cell division</keyword>
<gene>
    <name evidence="5" type="primary">ftsZ</name>
    <name evidence="11" type="ORF">COEU31_12210</name>
</gene>
<keyword evidence="5 7" id="KW-0131">Cell cycle</keyword>
<keyword evidence="4 5" id="KW-0717">Septation</keyword>
<feature type="compositionally biased region" description="Polar residues" evidence="8">
    <location>
        <begin position="356"/>
        <end position="378"/>
    </location>
</feature>
<dbReference type="PANTHER" id="PTHR30314">
    <property type="entry name" value="CELL DIVISION PROTEIN FTSZ-RELATED"/>
    <property type="match status" value="1"/>
</dbReference>
<dbReference type="InterPro" id="IPR008280">
    <property type="entry name" value="Tub_FtsZ_C"/>
</dbReference>
<dbReference type="PRINTS" id="PR00423">
    <property type="entry name" value="CELLDVISFTSZ"/>
</dbReference>
<evidence type="ECO:0000313" key="11">
    <source>
        <dbReference type="EMBL" id="GFO94175.1"/>
    </source>
</evidence>
<feature type="domain" description="Tubulin/FtsZ 2-layer sandwich" evidence="10">
    <location>
        <begin position="208"/>
        <end position="323"/>
    </location>
</feature>
<feature type="domain" description="Tubulin/FtsZ GTPase" evidence="9">
    <location>
        <begin position="14"/>
        <end position="206"/>
    </location>
</feature>
<feature type="binding site" evidence="5">
    <location>
        <position position="144"/>
    </location>
    <ligand>
        <name>GTP</name>
        <dbReference type="ChEBI" id="CHEBI:37565"/>
    </ligand>
</feature>
<feature type="binding site" evidence="5">
    <location>
        <position position="188"/>
    </location>
    <ligand>
        <name>GTP</name>
        <dbReference type="ChEBI" id="CHEBI:37565"/>
    </ligand>
</feature>
<dbReference type="InterPro" id="IPR045061">
    <property type="entry name" value="FtsZ/CetZ"/>
</dbReference>
<dbReference type="SMART" id="SM00865">
    <property type="entry name" value="Tubulin_C"/>
    <property type="match status" value="1"/>
</dbReference>
<evidence type="ECO:0000256" key="4">
    <source>
        <dbReference type="ARBA" id="ARBA00023210"/>
    </source>
</evidence>
<dbReference type="InterPro" id="IPR018316">
    <property type="entry name" value="Tubulin/FtsZ_2-layer-sand-dom"/>
</dbReference>
<comment type="function">
    <text evidence="5 7">Essential cell division protein that forms a contractile ring structure (Z ring) at the future cell division site. The regulation of the ring assembly controls the timing and the location of cell division. One of the functions of the FtsZ ring is to recruit other cell division proteins to the septum to produce a new cell wall between the dividing cells. Binds GTP and shows GTPase activity.</text>
</comment>
<keyword evidence="2 5" id="KW-0547">Nucleotide-binding</keyword>
<comment type="similarity">
    <text evidence="1 5 7">Belongs to the FtsZ family.</text>
</comment>
<feature type="binding site" evidence="5">
    <location>
        <begin position="109"/>
        <end position="111"/>
    </location>
    <ligand>
        <name>GTP</name>
        <dbReference type="ChEBI" id="CHEBI:37565"/>
    </ligand>
</feature>
<comment type="subunit">
    <text evidence="5">Homodimer. Polymerizes to form a dynamic ring structure in a strictly GTP-dependent manner. Interacts directly with several other division proteins.</text>
</comment>
<organism evidence="11 12">
    <name type="scientific">Coprococcus eutactus</name>
    <dbReference type="NCBI Taxonomy" id="33043"/>
    <lineage>
        <taxon>Bacteria</taxon>
        <taxon>Bacillati</taxon>
        <taxon>Bacillota</taxon>
        <taxon>Clostridia</taxon>
        <taxon>Lachnospirales</taxon>
        <taxon>Lachnospiraceae</taxon>
        <taxon>Coprococcus</taxon>
    </lineage>
</organism>
<accession>A0AAI9NYM2</accession>
<dbReference type="SUPFAM" id="SSF55307">
    <property type="entry name" value="Tubulin C-terminal domain-like"/>
    <property type="match status" value="1"/>
</dbReference>
<evidence type="ECO:0000256" key="7">
    <source>
        <dbReference type="RuleBase" id="RU000631"/>
    </source>
</evidence>
<evidence type="ECO:0000259" key="9">
    <source>
        <dbReference type="SMART" id="SM00864"/>
    </source>
</evidence>
<dbReference type="PANTHER" id="PTHR30314:SF3">
    <property type="entry name" value="MITOCHONDRIAL DIVISION PROTEIN FSZA"/>
    <property type="match status" value="1"/>
</dbReference>
<keyword evidence="3 5" id="KW-0342">GTP-binding</keyword>
<dbReference type="Pfam" id="PF00091">
    <property type="entry name" value="Tubulin"/>
    <property type="match status" value="1"/>
</dbReference>
<dbReference type="InterPro" id="IPR036525">
    <property type="entry name" value="Tubulin/FtsZ_GTPase_sf"/>
</dbReference>
<dbReference type="GO" id="GO:0005737">
    <property type="term" value="C:cytoplasm"/>
    <property type="evidence" value="ECO:0007669"/>
    <property type="project" value="UniProtKB-SubCell"/>
</dbReference>
<evidence type="ECO:0000256" key="6">
    <source>
        <dbReference type="NCBIfam" id="TIGR00065"/>
    </source>
</evidence>
<dbReference type="Pfam" id="PF12327">
    <property type="entry name" value="FtsZ_C"/>
    <property type="match status" value="1"/>
</dbReference>
<sequence length="429" mass="44919">MLEIKSNDERTPARILVIGVGGAGNNAVNRMIDENVEGVELIAINTDKQALSLSRATTKIQIGEKLTKGLGAGAKPEIGASAVEENREEIVDIIKDANMVFVTCGMGGGTGTGAAPVVAEMARNLGILTVGVVTKPFGFEGKPRMRNAIEGIERLKENVDTLIVIPNDKLLQICDKRTSIPDALKKADQVLQQGVQGVTDLINKPGLINLDFADIQTVMRDKGIAHIGIGSASGENKAVDAIKEAMDSPLLETTVSGATDIIVNFSGNIGIVEAYDAVTYLTEQAGDGVNIIFGTVDNDNMGEDISITIIATGLERSGESDVTARYAGTASPMGTMTTPKPAVTTTPAAEPKTATYAGQSLGTHSTQTSTRPSFLGGQTTETAPAAKPAYTAPVTPAQQTPVTSTPVEPAHVSRPKTESIKIPDFLKKR</sequence>
<dbReference type="PROSITE" id="PS01134">
    <property type="entry name" value="FTSZ_1"/>
    <property type="match status" value="1"/>
</dbReference>
<protein>
    <recommendedName>
        <fullName evidence="5 6">Cell division protein FtsZ</fullName>
    </recommendedName>
</protein>
<dbReference type="RefSeq" id="WP_022217215.1">
    <property type="nucleotide sequence ID" value="NZ_BLYL01000005.1"/>
</dbReference>
<evidence type="ECO:0000256" key="5">
    <source>
        <dbReference type="HAMAP-Rule" id="MF_00909"/>
    </source>
</evidence>
<proteinExistence type="inferred from homology"/>
<evidence type="ECO:0000256" key="8">
    <source>
        <dbReference type="SAM" id="MobiDB-lite"/>
    </source>
</evidence>
<feature type="region of interest" description="Disordered" evidence="8">
    <location>
        <begin position="329"/>
        <end position="348"/>
    </location>
</feature>
<dbReference type="GO" id="GO:0043093">
    <property type="term" value="P:FtsZ-dependent cytokinesis"/>
    <property type="evidence" value="ECO:0007669"/>
    <property type="project" value="UniProtKB-UniRule"/>
</dbReference>
<comment type="subcellular location">
    <subcellularLocation>
        <location evidence="5">Cytoplasm</location>
    </subcellularLocation>
    <text evidence="5">Assembles at midcell at the inner surface of the cytoplasmic membrane.</text>
</comment>
<feature type="region of interest" description="Disordered" evidence="8">
    <location>
        <begin position="356"/>
        <end position="429"/>
    </location>
</feature>
<dbReference type="FunFam" id="3.40.50.1440:FF:000001">
    <property type="entry name" value="Cell division protein FtsZ"/>
    <property type="match status" value="1"/>
</dbReference>
<keyword evidence="5" id="KW-0963">Cytoplasm</keyword>
<dbReference type="Gene3D" id="3.40.50.1440">
    <property type="entry name" value="Tubulin/FtsZ, GTPase domain"/>
    <property type="match status" value="1"/>
</dbReference>
<dbReference type="GO" id="GO:0000917">
    <property type="term" value="P:division septum assembly"/>
    <property type="evidence" value="ECO:0007669"/>
    <property type="project" value="UniProtKB-KW"/>
</dbReference>
<dbReference type="SMART" id="SM00864">
    <property type="entry name" value="Tubulin"/>
    <property type="match status" value="1"/>
</dbReference>
<dbReference type="Gene3D" id="3.30.1330.20">
    <property type="entry name" value="Tubulin/FtsZ, C-terminal domain"/>
    <property type="match status" value="1"/>
</dbReference>
<feature type="compositionally biased region" description="Low complexity" evidence="8">
    <location>
        <begin position="379"/>
        <end position="397"/>
    </location>
</feature>
<dbReference type="InterPro" id="IPR037103">
    <property type="entry name" value="Tubulin/FtsZ-like_C"/>
</dbReference>